<evidence type="ECO:0000256" key="9">
    <source>
        <dbReference type="SAM" id="Phobius"/>
    </source>
</evidence>
<dbReference type="InterPro" id="IPR047660">
    <property type="entry name" value="DsrM"/>
</dbReference>
<feature type="transmembrane region" description="Helical" evidence="9">
    <location>
        <begin position="163"/>
        <end position="188"/>
    </location>
</feature>
<feature type="domain" description="NarG-like" evidence="10">
    <location>
        <begin position="121"/>
        <end position="279"/>
    </location>
</feature>
<keyword evidence="8 9" id="KW-0472">Membrane</keyword>
<gene>
    <name evidence="11" type="ORF">HL41_01625</name>
</gene>
<dbReference type="Proteomes" id="UP000028481">
    <property type="component" value="Chromosome"/>
</dbReference>
<evidence type="ECO:0000256" key="4">
    <source>
        <dbReference type="ARBA" id="ARBA00022692"/>
    </source>
</evidence>
<dbReference type="GO" id="GO:0019645">
    <property type="term" value="P:anaerobic electron transport chain"/>
    <property type="evidence" value="ECO:0007669"/>
    <property type="project" value="TreeGrafter"/>
</dbReference>
<keyword evidence="4 9" id="KW-0812">Transmembrane</keyword>
<dbReference type="Gene3D" id="1.20.950.20">
    <property type="entry name" value="Transmembrane di-heme cytochromes, Chain C"/>
    <property type="match status" value="1"/>
</dbReference>
<feature type="transmembrane region" description="Helical" evidence="9">
    <location>
        <begin position="123"/>
        <end position="143"/>
    </location>
</feature>
<name>A0A075WQN9_9BACT</name>
<evidence type="ECO:0000313" key="11">
    <source>
        <dbReference type="EMBL" id="AIH03624.1"/>
    </source>
</evidence>
<organism evidence="11 12">
    <name type="scientific">Thermodesulfobacterium commune DSM 2178</name>
    <dbReference type="NCBI Taxonomy" id="289377"/>
    <lineage>
        <taxon>Bacteria</taxon>
        <taxon>Pseudomonadati</taxon>
        <taxon>Thermodesulfobacteriota</taxon>
        <taxon>Thermodesulfobacteria</taxon>
        <taxon>Thermodesulfobacteriales</taxon>
        <taxon>Thermodesulfobacteriaceae</taxon>
        <taxon>Thermodesulfobacterium</taxon>
    </lineage>
</organism>
<feature type="transmembrane region" description="Helical" evidence="9">
    <location>
        <begin position="33"/>
        <end position="51"/>
    </location>
</feature>
<dbReference type="NCBIfam" id="NF038037">
    <property type="entry name" value="cytob_DsrM"/>
    <property type="match status" value="1"/>
</dbReference>
<evidence type="ECO:0000259" key="10">
    <source>
        <dbReference type="Pfam" id="PF02665"/>
    </source>
</evidence>
<evidence type="ECO:0000256" key="7">
    <source>
        <dbReference type="ARBA" id="ARBA00023002"/>
    </source>
</evidence>
<dbReference type="InterPro" id="IPR051936">
    <property type="entry name" value="Heme-iron_electron_transfer"/>
</dbReference>
<evidence type="ECO:0000256" key="6">
    <source>
        <dbReference type="ARBA" id="ARBA00022989"/>
    </source>
</evidence>
<keyword evidence="3" id="KW-1003">Cell membrane</keyword>
<evidence type="ECO:0000256" key="1">
    <source>
        <dbReference type="ARBA" id="ARBA00004651"/>
    </source>
</evidence>
<comment type="subcellular location">
    <subcellularLocation>
        <location evidence="1">Cell membrane</location>
        <topology evidence="1">Multi-pass membrane protein</topology>
    </subcellularLocation>
</comment>
<dbReference type="PANTHER" id="PTHR30598:SF3">
    <property type="entry name" value="RESPIRATORY NITRATE REDUCTASE 1 GAMMA CHAIN"/>
    <property type="match status" value="1"/>
</dbReference>
<dbReference type="OrthoDB" id="9769404at2"/>
<evidence type="ECO:0000313" key="12">
    <source>
        <dbReference type="Proteomes" id="UP000028481"/>
    </source>
</evidence>
<evidence type="ECO:0000256" key="8">
    <source>
        <dbReference type="ARBA" id="ARBA00023136"/>
    </source>
</evidence>
<keyword evidence="12" id="KW-1185">Reference proteome</keyword>
<dbReference type="AlphaFoldDB" id="A0A075WQN9"/>
<feature type="transmembrane region" description="Helical" evidence="9">
    <location>
        <begin position="251"/>
        <end position="271"/>
    </location>
</feature>
<dbReference type="HOGENOM" id="CLU_067516_0_0_0"/>
<dbReference type="InterPro" id="IPR023234">
    <property type="entry name" value="NarG-like_domain"/>
</dbReference>
<proteinExistence type="predicted"/>
<protein>
    <submittedName>
        <fullName evidence="11">Menaquinol oxidoreductase</fullName>
    </submittedName>
</protein>
<dbReference type="EMBL" id="CP008796">
    <property type="protein sequence ID" value="AIH03624.1"/>
    <property type="molecule type" value="Genomic_DNA"/>
</dbReference>
<keyword evidence="5" id="KW-0249">Electron transport</keyword>
<feature type="transmembrane region" description="Helical" evidence="9">
    <location>
        <begin position="208"/>
        <end position="225"/>
    </location>
</feature>
<dbReference type="PaxDb" id="289377-HL41_01625"/>
<accession>A0A075WQN9</accession>
<evidence type="ECO:0000256" key="5">
    <source>
        <dbReference type="ARBA" id="ARBA00022982"/>
    </source>
</evidence>
<feature type="transmembrane region" description="Helical" evidence="9">
    <location>
        <begin position="6"/>
        <end position="26"/>
    </location>
</feature>
<keyword evidence="7" id="KW-0560">Oxidoreductase</keyword>
<dbReference type="GO" id="GO:0009055">
    <property type="term" value="F:electron transfer activity"/>
    <property type="evidence" value="ECO:0007669"/>
    <property type="project" value="TreeGrafter"/>
</dbReference>
<dbReference type="RefSeq" id="WP_038060065.1">
    <property type="nucleotide sequence ID" value="NZ_CP008796.1"/>
</dbReference>
<dbReference type="eggNOG" id="COG2181">
    <property type="taxonomic scope" value="Bacteria"/>
</dbReference>
<dbReference type="SUPFAM" id="SSF103501">
    <property type="entry name" value="Respiratory nitrate reductase 1 gamma chain"/>
    <property type="match status" value="1"/>
</dbReference>
<dbReference type="InterPro" id="IPR036197">
    <property type="entry name" value="NarG-like_sf"/>
</dbReference>
<dbReference type="PANTHER" id="PTHR30598">
    <property type="entry name" value="NITRATE REDUCTASE PRIVATE CHAPERONE, REDOX ENZYME MATURATION PROTEIN REMP FAMILY"/>
    <property type="match status" value="1"/>
</dbReference>
<evidence type="ECO:0000256" key="2">
    <source>
        <dbReference type="ARBA" id="ARBA00022448"/>
    </source>
</evidence>
<sequence length="351" mass="40644">MNVGWSFLIFLVLLLIPWVGVGVLGLQGLFVTVIPYVCFLIFIVGLVYRILNWAKSPQPFKIPTTCGQQKSLPWIKHSRLESPFNTFEVVLRMVLEVLFFRSLFRNLRADLQGKKLIYGSAKWLWLGAILFHWSFLIILIRHLRLFTNPVPSVIQFLDYMDSFIHSFGVPPVYITDILIIVGLSFLLLRRLVDAKVSYISHGSDYFPLFLILGIVITGVLMRYNLKIDVYAVKQITLGLATFKPAVPEAKIGTIFYVHLFLVSVLAAYFPFSKLVHMIGVFFSPTRNMPNNNRAEMHVNPWNYPVKHLTYAEWQERFREVMENAGIPIDEEVEKEEHEWYTIYGPNKNLNL</sequence>
<reference evidence="11 12" key="1">
    <citation type="journal article" date="2015" name="Genome Announc.">
        <title>Genome Sequence of a Sulfate-Reducing Thermophilic Bacterium, Thermodesulfobacterium commune DSM 2178T (Phylum Thermodesulfobacteria).</title>
        <authorList>
            <person name="Bhatnagar S."/>
            <person name="Badger J.H."/>
            <person name="Madupu R."/>
            <person name="Khouri H.M."/>
            <person name="O'Connor E.M."/>
            <person name="Robb F.T."/>
            <person name="Ward N.L."/>
            <person name="Eisen J.A."/>
        </authorList>
    </citation>
    <scope>NUCLEOTIDE SEQUENCE [LARGE SCALE GENOMIC DNA]</scope>
    <source>
        <strain evidence="11 12">DSM 2178</strain>
    </source>
</reference>
<dbReference type="GO" id="GO:0005886">
    <property type="term" value="C:plasma membrane"/>
    <property type="evidence" value="ECO:0007669"/>
    <property type="project" value="UniProtKB-SubCell"/>
</dbReference>
<keyword evidence="6 9" id="KW-1133">Transmembrane helix</keyword>
<dbReference type="STRING" id="289377.HL41_01625"/>
<evidence type="ECO:0000256" key="3">
    <source>
        <dbReference type="ARBA" id="ARBA00022475"/>
    </source>
</evidence>
<dbReference type="GO" id="GO:0020037">
    <property type="term" value="F:heme binding"/>
    <property type="evidence" value="ECO:0007669"/>
    <property type="project" value="TreeGrafter"/>
</dbReference>
<dbReference type="KEGG" id="tcm:HL41_01625"/>
<dbReference type="Pfam" id="PF02665">
    <property type="entry name" value="Nitrate_red_gam"/>
    <property type="match status" value="1"/>
</dbReference>
<keyword evidence="2" id="KW-0813">Transport</keyword>
<dbReference type="GO" id="GO:0008940">
    <property type="term" value="F:nitrate reductase activity"/>
    <property type="evidence" value="ECO:0007669"/>
    <property type="project" value="TreeGrafter"/>
</dbReference>